<keyword evidence="9 15" id="KW-0233">DNA recombination</keyword>
<evidence type="ECO:0000256" key="2">
    <source>
        <dbReference type="ARBA" id="ARBA00017846"/>
    </source>
</evidence>
<protein>
    <recommendedName>
        <fullName evidence="2 15">ATP-dependent DNA helicase RecG</fullName>
        <ecNumber evidence="13 15">5.6.2.4</ecNumber>
    </recommendedName>
</protein>
<dbReference type="CDD" id="cd17992">
    <property type="entry name" value="DEXHc_RecG"/>
    <property type="match status" value="1"/>
</dbReference>
<keyword evidence="4 15" id="KW-0227">DNA damage</keyword>
<dbReference type="GO" id="GO:0043138">
    <property type="term" value="F:3'-5' DNA helicase activity"/>
    <property type="evidence" value="ECO:0007669"/>
    <property type="project" value="UniProtKB-EC"/>
</dbReference>
<dbReference type="SMART" id="SM00490">
    <property type="entry name" value="HELICc"/>
    <property type="match status" value="1"/>
</dbReference>
<comment type="similarity">
    <text evidence="1 15">Belongs to the helicase family. RecG subfamily.</text>
</comment>
<dbReference type="GO" id="GO:0006281">
    <property type="term" value="P:DNA repair"/>
    <property type="evidence" value="ECO:0007669"/>
    <property type="project" value="UniProtKB-UniRule"/>
</dbReference>
<feature type="domain" description="Helicase ATP-binding" evidence="16">
    <location>
        <begin position="269"/>
        <end position="430"/>
    </location>
</feature>
<dbReference type="NCBIfam" id="TIGR00643">
    <property type="entry name" value="recG"/>
    <property type="match status" value="1"/>
</dbReference>
<dbReference type="EMBL" id="AP023321">
    <property type="protein sequence ID" value="BCI59732.1"/>
    <property type="molecule type" value="Genomic_DNA"/>
</dbReference>
<evidence type="ECO:0000256" key="3">
    <source>
        <dbReference type="ARBA" id="ARBA00022741"/>
    </source>
</evidence>
<dbReference type="KEGG" id="sman:C12CBH8_03710"/>
<keyword evidence="10 15" id="KW-0234">DNA repair</keyword>
<dbReference type="SUPFAM" id="SSF52540">
    <property type="entry name" value="P-loop containing nucleoside triphosphate hydrolases"/>
    <property type="match status" value="2"/>
</dbReference>
<dbReference type="NCBIfam" id="NF008168">
    <property type="entry name" value="PRK10917.2-2"/>
    <property type="match status" value="1"/>
</dbReference>
<comment type="catalytic activity">
    <reaction evidence="12 15">
        <text>Couples ATP hydrolysis with the unwinding of duplex DNA by translocating in the 3'-5' direction.</text>
        <dbReference type="EC" id="5.6.2.4"/>
    </reaction>
</comment>
<dbReference type="PANTHER" id="PTHR47964">
    <property type="entry name" value="ATP-DEPENDENT DNA HELICASE HOMOLOG RECG, CHLOROPLASTIC"/>
    <property type="match status" value="1"/>
</dbReference>
<evidence type="ECO:0000256" key="5">
    <source>
        <dbReference type="ARBA" id="ARBA00022801"/>
    </source>
</evidence>
<dbReference type="InterPro" id="IPR045562">
    <property type="entry name" value="RecG_dom3_C"/>
</dbReference>
<dbReference type="InterPro" id="IPR001650">
    <property type="entry name" value="Helicase_C-like"/>
</dbReference>
<evidence type="ECO:0000256" key="13">
    <source>
        <dbReference type="ARBA" id="ARBA00034808"/>
    </source>
</evidence>
<dbReference type="Gene3D" id="2.40.50.140">
    <property type="entry name" value="Nucleic acid-binding proteins"/>
    <property type="match status" value="1"/>
</dbReference>
<evidence type="ECO:0000256" key="9">
    <source>
        <dbReference type="ARBA" id="ARBA00023172"/>
    </source>
</evidence>
<comment type="function">
    <text evidence="15">Plays a critical role in recombination and DNA repair. Helps process Holliday junction intermediates to mature products by catalyzing branch migration. Has replication fork regression activity, unwinds stalled or blocked replication forks to make a HJ that can be resolved. Has a DNA unwinding activity characteristic of a DNA helicase with 3'-5' polarity.</text>
</comment>
<comment type="catalytic activity">
    <reaction evidence="14 15">
        <text>ATP + H2O = ADP + phosphate + H(+)</text>
        <dbReference type="Rhea" id="RHEA:13065"/>
        <dbReference type="ChEBI" id="CHEBI:15377"/>
        <dbReference type="ChEBI" id="CHEBI:15378"/>
        <dbReference type="ChEBI" id="CHEBI:30616"/>
        <dbReference type="ChEBI" id="CHEBI:43474"/>
        <dbReference type="ChEBI" id="CHEBI:456216"/>
        <dbReference type="EC" id="5.6.2.4"/>
    </reaction>
</comment>
<dbReference type="SUPFAM" id="SSF50249">
    <property type="entry name" value="Nucleic acid-binding proteins"/>
    <property type="match status" value="1"/>
</dbReference>
<evidence type="ECO:0000256" key="11">
    <source>
        <dbReference type="ARBA" id="ARBA00023235"/>
    </source>
</evidence>
<dbReference type="Pfam" id="PF00270">
    <property type="entry name" value="DEAD"/>
    <property type="match status" value="1"/>
</dbReference>
<dbReference type="PANTHER" id="PTHR47964:SF1">
    <property type="entry name" value="ATP-DEPENDENT DNA HELICASE HOMOLOG RECG, CHLOROPLASTIC"/>
    <property type="match status" value="1"/>
</dbReference>
<dbReference type="GO" id="GO:0003677">
    <property type="term" value="F:DNA binding"/>
    <property type="evidence" value="ECO:0007669"/>
    <property type="project" value="UniProtKB-KW"/>
</dbReference>
<reference evidence="19" key="1">
    <citation type="submission" date="2020-07" db="EMBL/GenBank/DDBJ databases">
        <title>Complete genome sequencing of Clostridia bacterium strain 12CBH8.</title>
        <authorList>
            <person name="Sakamoto M."/>
            <person name="Murakami T."/>
            <person name="Mori H."/>
        </authorList>
    </citation>
    <scope>NUCLEOTIDE SEQUENCE [LARGE SCALE GENOMIC DNA]</scope>
    <source>
        <strain evidence="19">12CBH8</strain>
    </source>
</reference>
<accession>A0A7I8D207</accession>
<keyword evidence="5 15" id="KW-0378">Hydrolase</keyword>
<dbReference type="Pfam" id="PF19833">
    <property type="entry name" value="RecG_dom3_C"/>
    <property type="match status" value="1"/>
</dbReference>
<keyword evidence="6 15" id="KW-0347">Helicase</keyword>
<gene>
    <name evidence="18" type="primary">recG</name>
    <name evidence="18" type="ORF">C12CBH8_03710</name>
</gene>
<evidence type="ECO:0000313" key="19">
    <source>
        <dbReference type="Proteomes" id="UP000593890"/>
    </source>
</evidence>
<dbReference type="EC" id="5.6.2.4" evidence="13 15"/>
<evidence type="ECO:0000256" key="7">
    <source>
        <dbReference type="ARBA" id="ARBA00022840"/>
    </source>
</evidence>
<keyword evidence="8" id="KW-0238">DNA-binding</keyword>
<evidence type="ECO:0000259" key="16">
    <source>
        <dbReference type="PROSITE" id="PS51192"/>
    </source>
</evidence>
<dbReference type="RefSeq" id="WP_215533412.1">
    <property type="nucleotide sequence ID" value="NZ_AP023321.1"/>
</dbReference>
<name>A0A7I8D207_9FIRM</name>
<dbReference type="AlphaFoldDB" id="A0A7I8D207"/>
<dbReference type="InterPro" id="IPR012340">
    <property type="entry name" value="NA-bd_OB-fold"/>
</dbReference>
<evidence type="ECO:0000256" key="14">
    <source>
        <dbReference type="ARBA" id="ARBA00048988"/>
    </source>
</evidence>
<keyword evidence="19" id="KW-1185">Reference proteome</keyword>
<evidence type="ECO:0000256" key="6">
    <source>
        <dbReference type="ARBA" id="ARBA00022806"/>
    </source>
</evidence>
<evidence type="ECO:0000256" key="8">
    <source>
        <dbReference type="ARBA" id="ARBA00023125"/>
    </source>
</evidence>
<evidence type="ECO:0000256" key="12">
    <source>
        <dbReference type="ARBA" id="ARBA00034617"/>
    </source>
</evidence>
<proteinExistence type="inferred from homology"/>
<dbReference type="InterPro" id="IPR047112">
    <property type="entry name" value="RecG/Mfd"/>
</dbReference>
<evidence type="ECO:0000256" key="10">
    <source>
        <dbReference type="ARBA" id="ARBA00023204"/>
    </source>
</evidence>
<dbReference type="Proteomes" id="UP000593890">
    <property type="component" value="Chromosome"/>
</dbReference>
<dbReference type="Gene3D" id="3.40.50.300">
    <property type="entry name" value="P-loop containing nucleotide triphosphate hydrolases"/>
    <property type="match status" value="2"/>
</dbReference>
<evidence type="ECO:0000313" key="18">
    <source>
        <dbReference type="EMBL" id="BCI59732.1"/>
    </source>
</evidence>
<dbReference type="InterPro" id="IPR033454">
    <property type="entry name" value="RecG_wedge"/>
</dbReference>
<feature type="domain" description="Helicase C-terminal" evidence="17">
    <location>
        <begin position="456"/>
        <end position="608"/>
    </location>
</feature>
<dbReference type="SMART" id="SM00487">
    <property type="entry name" value="DEXDc"/>
    <property type="match status" value="1"/>
</dbReference>
<keyword evidence="3 15" id="KW-0547">Nucleotide-binding</keyword>
<keyword evidence="11" id="KW-0413">Isomerase</keyword>
<dbReference type="PROSITE" id="PS51192">
    <property type="entry name" value="HELICASE_ATP_BIND_1"/>
    <property type="match status" value="1"/>
</dbReference>
<evidence type="ECO:0000256" key="1">
    <source>
        <dbReference type="ARBA" id="ARBA00007504"/>
    </source>
</evidence>
<dbReference type="PROSITE" id="PS51194">
    <property type="entry name" value="HELICASE_CTER"/>
    <property type="match status" value="1"/>
</dbReference>
<evidence type="ECO:0000256" key="15">
    <source>
        <dbReference type="RuleBase" id="RU363016"/>
    </source>
</evidence>
<dbReference type="GO" id="GO:0005524">
    <property type="term" value="F:ATP binding"/>
    <property type="evidence" value="ECO:0007669"/>
    <property type="project" value="UniProtKB-KW"/>
</dbReference>
<dbReference type="GO" id="GO:0006310">
    <property type="term" value="P:DNA recombination"/>
    <property type="evidence" value="ECO:0007669"/>
    <property type="project" value="UniProtKB-UniRule"/>
</dbReference>
<keyword evidence="7 15" id="KW-0067">ATP-binding</keyword>
<dbReference type="InterPro" id="IPR014001">
    <property type="entry name" value="Helicase_ATP-bd"/>
</dbReference>
<dbReference type="Pfam" id="PF17191">
    <property type="entry name" value="RecG_wedge"/>
    <property type="match status" value="1"/>
</dbReference>
<dbReference type="GO" id="GO:0016787">
    <property type="term" value="F:hydrolase activity"/>
    <property type="evidence" value="ECO:0007669"/>
    <property type="project" value="UniProtKB-KW"/>
</dbReference>
<evidence type="ECO:0000259" key="17">
    <source>
        <dbReference type="PROSITE" id="PS51194"/>
    </source>
</evidence>
<dbReference type="InterPro" id="IPR011545">
    <property type="entry name" value="DEAD/DEAH_box_helicase_dom"/>
</dbReference>
<sequence length="680" mass="75297">MEKKETRSIRTLKGVGEQRAAKYAKLGIETVEDLLHHYPRSYEDWSVLTPLAEAVSDTVCCIQAEAMSAPAAHYIRKGMTLYQFMAVDGAAKMKVTIFNNRFAADRIRAGHNYLFYGKVTVRGRTREMSSPEIQPAEMGASIRPVYPQTEGLSSRMIETAVRQAFYVWEDGLSDPLPEALRQEYALCHLRYAIRNVHFPKSHETLAVARRRLVFEELLVLQLGMAMLRSRGRNGQAPKLNVDKSKEFFSMLPFAPTDAQRRAVSEAVEDMRTGIPMSRLLQGDVGSGKTAVAAALCHTAAANGWQSALMAPTGILAEQHYQSLRELLEPAGVRVALLTGSTTAAQKRDILEQLKEGTIQLAVGTHALLQESVVFQNLGLVITDEQHRFGVEQRAALASKGQNTHVYVMSATPIPRTLALMIYGDLDISVLDELPPGRKPVATYAIDSKKRMRALGFVKKHLDEGYQAYIVCPLVEEGEGDLKAAQQYARSLEQGPLRDYQIGLVHGRMKPSEKDKVMADFSSGKVQLLVSTTVIEVGVNVPNAVIMVVENAERFGLSQLHQLRGRVGRGNVQSHCILISDAQNEQAKRRMWIMSHLSDGFQIAEEDLKLRGPGDFFGQRQHGLPALKIADMASDMAVLREAQEAAHAILKDDPNLEASQYEGLRREVEGLFAQVGEQGLN</sequence>
<dbReference type="InterPro" id="IPR027417">
    <property type="entry name" value="P-loop_NTPase"/>
</dbReference>
<dbReference type="Pfam" id="PF00271">
    <property type="entry name" value="Helicase_C"/>
    <property type="match status" value="1"/>
</dbReference>
<dbReference type="InterPro" id="IPR004609">
    <property type="entry name" value="ATP-dep_DNA_helicase_RecG"/>
</dbReference>
<organism evidence="18 19">
    <name type="scientific">Solibaculum mannosilyticum</name>
    <dbReference type="NCBI Taxonomy" id="2780922"/>
    <lineage>
        <taxon>Bacteria</taxon>
        <taxon>Bacillati</taxon>
        <taxon>Bacillota</taxon>
        <taxon>Clostridia</taxon>
        <taxon>Eubacteriales</taxon>
        <taxon>Oscillospiraceae</taxon>
        <taxon>Solibaculum</taxon>
    </lineage>
</organism>
<evidence type="ECO:0000256" key="4">
    <source>
        <dbReference type="ARBA" id="ARBA00022763"/>
    </source>
</evidence>
<dbReference type="NCBIfam" id="NF008165">
    <property type="entry name" value="PRK10917.1-3"/>
    <property type="match status" value="1"/>
</dbReference>